<sequence length="391" mass="41094">MEIKRFMVVVLLILVVLLITMSSVSSAQSGVSTDVVSKVVNIFYEKSSSWSSALEKYALNLFGICTTITIAMFGVKAVVHRNNLNEVLGQFIMTILFCSLILAVIHNYKEWSWNLINGLKDIASGLGPASANADKPLVTGYNLAKTIIDKIALFSNPIDTLGYIISALIVIITFALMTAQVVLIKCEASLVMNASMILLGLGGLVYFKEYAINVMRYVLSVAFKLFVMQLVMGLGLEFIEDMSLADAKLEDIIIVIGVSIVLFALVKSLPDAIAGIINGSNVSSGSALSQAAAAVAGGAVGAAATALGVSVGGSMAVKKSAQTAQASGASGVGGKAMQFGKALLGSHQEARHEAGKVGHFGRMSANAGKRLQEMKMRNMANDSNKEGDGNA</sequence>
<keyword evidence="2 5" id="KW-0812">Transmembrane</keyword>
<dbReference type="RefSeq" id="WP_009182167.1">
    <property type="nucleotide sequence ID" value="NZ_CM001368.1"/>
</dbReference>
<feature type="transmembrane region" description="Helical" evidence="5">
    <location>
        <begin position="219"/>
        <end position="239"/>
    </location>
</feature>
<evidence type="ECO:0000256" key="2">
    <source>
        <dbReference type="ARBA" id="ARBA00022692"/>
    </source>
</evidence>
<dbReference type="AlphaFoldDB" id="G7QB65"/>
<dbReference type="Proteomes" id="UP000004662">
    <property type="component" value="Chromosome"/>
</dbReference>
<evidence type="ECO:0000256" key="1">
    <source>
        <dbReference type="ARBA" id="ARBA00004141"/>
    </source>
</evidence>
<keyword evidence="4 5" id="KW-0472">Membrane</keyword>
<dbReference type="Pfam" id="PF04610">
    <property type="entry name" value="TrbL"/>
    <property type="match status" value="1"/>
</dbReference>
<feature type="transmembrane region" description="Helical" evidence="5">
    <location>
        <begin position="251"/>
        <end position="270"/>
    </location>
</feature>
<dbReference type="eggNOG" id="COG3846">
    <property type="taxonomic scope" value="Bacteria"/>
</dbReference>
<keyword evidence="3 5" id="KW-1133">Transmembrane helix</keyword>
<feature type="transmembrane region" description="Helical" evidence="5">
    <location>
        <begin position="87"/>
        <end position="105"/>
    </location>
</feature>
<organism evidence="7 8">
    <name type="scientific">Solidesulfovibrio carbinoliphilus subsp. oakridgensis</name>
    <dbReference type="NCBI Taxonomy" id="694327"/>
    <lineage>
        <taxon>Bacteria</taxon>
        <taxon>Pseudomonadati</taxon>
        <taxon>Thermodesulfobacteriota</taxon>
        <taxon>Desulfovibrionia</taxon>
        <taxon>Desulfovibrionales</taxon>
        <taxon>Desulfovibrionaceae</taxon>
        <taxon>Solidesulfovibrio</taxon>
    </lineage>
</organism>
<dbReference type="InterPro" id="IPR014150">
    <property type="entry name" value="Conjugal_tfr_TrbL"/>
</dbReference>
<name>G7QB65_9BACT</name>
<keyword evidence="8" id="KW-1185">Reference proteome</keyword>
<dbReference type="EMBL" id="CM001368">
    <property type="protein sequence ID" value="EHJ48807.1"/>
    <property type="molecule type" value="Genomic_DNA"/>
</dbReference>
<evidence type="ECO:0000313" key="8">
    <source>
        <dbReference type="Proteomes" id="UP000004662"/>
    </source>
</evidence>
<proteinExistence type="predicted"/>
<dbReference type="NCBIfam" id="TIGR02783">
    <property type="entry name" value="TrbL_P"/>
    <property type="match status" value="1"/>
</dbReference>
<evidence type="ECO:0000256" key="6">
    <source>
        <dbReference type="SAM" id="SignalP"/>
    </source>
</evidence>
<feature type="transmembrane region" description="Helical" evidence="5">
    <location>
        <begin position="57"/>
        <end position="75"/>
    </location>
</feature>
<dbReference type="GO" id="GO:0030255">
    <property type="term" value="P:protein secretion by the type IV secretion system"/>
    <property type="evidence" value="ECO:0007669"/>
    <property type="project" value="InterPro"/>
</dbReference>
<feature type="chain" id="PRO_5003503465" evidence="6">
    <location>
        <begin position="28"/>
        <end position="391"/>
    </location>
</feature>
<keyword evidence="6" id="KW-0732">Signal</keyword>
<evidence type="ECO:0000313" key="7">
    <source>
        <dbReference type="EMBL" id="EHJ48807.1"/>
    </source>
</evidence>
<dbReference type="STRING" id="694327.DFW101_2803"/>
<comment type="subcellular location">
    <subcellularLocation>
        <location evidence="1">Membrane</location>
        <topology evidence="1">Multi-pass membrane protein</topology>
    </subcellularLocation>
</comment>
<dbReference type="OrthoDB" id="5444062at2"/>
<reference evidence="8" key="1">
    <citation type="journal article" date="2015" name="Genome Announc.">
        <title>High-Quality Draft Genome Sequence of Desulfovibrio carbinoliphilus FW-101-2B, an Organic Acid-Oxidizing Sulfate-Reducing Bacterium Isolated from Uranium(VI)-Contaminated Groundwater.</title>
        <authorList>
            <person name="Ramsay B.D."/>
            <person name="Hwang C."/>
            <person name="Woo H.L."/>
            <person name="Carroll S.L."/>
            <person name="Lucas S."/>
            <person name="Han J."/>
            <person name="Lapidus A.L."/>
            <person name="Cheng J.F."/>
            <person name="Goodwin L.A."/>
            <person name="Pitluck S."/>
            <person name="Peters L."/>
            <person name="Chertkov O."/>
            <person name="Held B."/>
            <person name="Detter J.C."/>
            <person name="Han C.S."/>
            <person name="Tapia R."/>
            <person name="Land M.L."/>
            <person name="Hauser L.J."/>
            <person name="Kyrpides N.C."/>
            <person name="Ivanova N.N."/>
            <person name="Mikhailova N."/>
            <person name="Pagani I."/>
            <person name="Woyke T."/>
            <person name="Arkin A.P."/>
            <person name="Dehal P."/>
            <person name="Chivian D."/>
            <person name="Criddle C.S."/>
            <person name="Wu W."/>
            <person name="Chakraborty R."/>
            <person name="Hazen T.C."/>
            <person name="Fields M.W."/>
        </authorList>
    </citation>
    <scope>NUCLEOTIDE SEQUENCE [LARGE SCALE GENOMIC DNA]</scope>
    <source>
        <strain evidence="8">FW-101-2B</strain>
    </source>
</reference>
<feature type="transmembrane region" description="Helical" evidence="5">
    <location>
        <begin position="163"/>
        <end position="183"/>
    </location>
</feature>
<evidence type="ECO:0000256" key="5">
    <source>
        <dbReference type="SAM" id="Phobius"/>
    </source>
</evidence>
<feature type="transmembrane region" description="Helical" evidence="5">
    <location>
        <begin position="190"/>
        <end position="207"/>
    </location>
</feature>
<protein>
    <submittedName>
        <fullName evidence="7">P-type conjugative transfer protein TrbL</fullName>
    </submittedName>
</protein>
<dbReference type="GO" id="GO:0016020">
    <property type="term" value="C:membrane"/>
    <property type="evidence" value="ECO:0007669"/>
    <property type="project" value="UniProtKB-SubCell"/>
</dbReference>
<dbReference type="InterPro" id="IPR007688">
    <property type="entry name" value="Conjugal_tfr_TrbL/VirB6"/>
</dbReference>
<evidence type="ECO:0000256" key="3">
    <source>
        <dbReference type="ARBA" id="ARBA00022989"/>
    </source>
</evidence>
<feature type="transmembrane region" description="Helical" evidence="5">
    <location>
        <begin position="290"/>
        <end position="311"/>
    </location>
</feature>
<evidence type="ECO:0000256" key="4">
    <source>
        <dbReference type="ARBA" id="ARBA00023136"/>
    </source>
</evidence>
<gene>
    <name evidence="7" type="ORF">DFW101_2803</name>
</gene>
<accession>G7QB65</accession>
<dbReference type="HOGENOM" id="CLU_705417_0_0_7"/>
<feature type="signal peptide" evidence="6">
    <location>
        <begin position="1"/>
        <end position="27"/>
    </location>
</feature>